<feature type="coiled-coil region" evidence="1">
    <location>
        <begin position="17"/>
        <end position="44"/>
    </location>
</feature>
<dbReference type="PANTHER" id="PTHR38434">
    <property type="entry name" value="BLL2549 PROTEIN"/>
    <property type="match status" value="1"/>
</dbReference>
<proteinExistence type="predicted"/>
<accession>A0A512ASH1</accession>
<evidence type="ECO:0000256" key="1">
    <source>
        <dbReference type="SAM" id="Coils"/>
    </source>
</evidence>
<feature type="transmembrane region" description="Helical" evidence="3">
    <location>
        <begin position="679"/>
        <end position="701"/>
    </location>
</feature>
<feature type="transmembrane region" description="Helical" evidence="3">
    <location>
        <begin position="329"/>
        <end position="349"/>
    </location>
</feature>
<feature type="transmembrane region" description="Helical" evidence="3">
    <location>
        <begin position="275"/>
        <end position="295"/>
    </location>
</feature>
<dbReference type="RefSeq" id="WP_146894677.1">
    <property type="nucleotide sequence ID" value="NZ_BJYS01000001.1"/>
</dbReference>
<keyword evidence="3" id="KW-1133">Transmembrane helix</keyword>
<keyword evidence="5" id="KW-1185">Reference proteome</keyword>
<dbReference type="InterPro" id="IPR019286">
    <property type="entry name" value="DUF2339_TM"/>
</dbReference>
<organism evidence="4 5">
    <name type="scientific">Adhaeribacter aerolatus</name>
    <dbReference type="NCBI Taxonomy" id="670289"/>
    <lineage>
        <taxon>Bacteria</taxon>
        <taxon>Pseudomonadati</taxon>
        <taxon>Bacteroidota</taxon>
        <taxon>Cytophagia</taxon>
        <taxon>Cytophagales</taxon>
        <taxon>Hymenobacteraceae</taxon>
        <taxon>Adhaeribacter</taxon>
    </lineage>
</organism>
<dbReference type="OrthoDB" id="666059at2"/>
<dbReference type="AlphaFoldDB" id="A0A512ASH1"/>
<sequence>MEYLILVVLLLSLLIILRRLTDKTQELHARFDQLKQEIDDLKAAANSGPAPKPTTANEKPPLATRQAAFTAETNLPTTAKSTLPVPASSIFTPAPRPEPGLPDKPVTPEQKKPEPVFAEPQLNFFQRFLQNNPDLEKFIGENLINKIGIAILVLGIGYFVKFAIDQDWINEIGRVFIGILAGGLLIGLAHRLRHTIPAFSSVLVGGGLAVLYFTIAIAFHEYGIFSQTAAFLLMVVITGFSILLSVSYNRVELAVIAIIGGFATPFSLSTGEGNYQVLFIYILILNTGMLVLAYLKGWRIINLIAYIFTVILYGGWLSTRVVGVKDAPYLGALVFGTLFYIIFFLMNIINNLKEKARFSAAEISILLSNTFLYFAAGMLVLGQWQGGLYRGLFTVAIAVFNFGFAFALFRNQKADRNLIYLLIGLVITFISLAVPIQLEGNYITLFWALEAVLLLWLAQKSGLRLVSVGSVVVMGLMLISLVMDWLYLYLDYKPRTANLPVLLNKAFITSFISIVSLIATRYLLQKQTEPIQFRWFSLPVAGYARALSLILTVVLYLALALELSYQLNIYVASAPARSIISGAYNLAFITGLFLFARYQRQPTHLAIIMLLGLLGLAAYVTLYSSSVMDLLESHLLYNAPGMVGFYLHYISFLLVAVIMFFLYRNRAVLTPFSLKAPTLMLWLLTFVLVYAASAELLYQVIYFKFPATNLTGLSPEVQSAAYERFEQLVRQSNKVGFPILWGICAFALMYFGLQKKIKTLRIISLSLFTLTLLKLFIYDIRGISEGGKIAAFISLGVLLLVISFMYQNIKRLILADETPAPEKE</sequence>
<feature type="transmembrane region" description="Helical" evidence="3">
    <location>
        <begin position="231"/>
        <end position="263"/>
    </location>
</feature>
<feature type="transmembrane region" description="Helical" evidence="3">
    <location>
        <begin position="502"/>
        <end position="524"/>
    </location>
</feature>
<evidence type="ECO:0000313" key="4">
    <source>
        <dbReference type="EMBL" id="GEO02652.1"/>
    </source>
</evidence>
<reference evidence="4 5" key="1">
    <citation type="submission" date="2019-07" db="EMBL/GenBank/DDBJ databases">
        <title>Whole genome shotgun sequence of Adhaeribacter aerolatus NBRC 106133.</title>
        <authorList>
            <person name="Hosoyama A."/>
            <person name="Uohara A."/>
            <person name="Ohji S."/>
            <person name="Ichikawa N."/>
        </authorList>
    </citation>
    <scope>NUCLEOTIDE SEQUENCE [LARGE SCALE GENOMIC DNA]</scope>
    <source>
        <strain evidence="4 5">NBRC 106133</strain>
    </source>
</reference>
<dbReference type="Pfam" id="PF10101">
    <property type="entry name" value="DUF2339"/>
    <property type="match status" value="1"/>
</dbReference>
<evidence type="ECO:0000256" key="2">
    <source>
        <dbReference type="SAM" id="MobiDB-lite"/>
    </source>
</evidence>
<dbReference type="PANTHER" id="PTHR38434:SF1">
    <property type="entry name" value="BLL2549 PROTEIN"/>
    <property type="match status" value="1"/>
</dbReference>
<feature type="transmembrane region" description="Helical" evidence="3">
    <location>
        <begin position="789"/>
        <end position="806"/>
    </location>
</feature>
<feature type="transmembrane region" description="Helical" evidence="3">
    <location>
        <begin position="172"/>
        <end position="192"/>
    </location>
</feature>
<feature type="transmembrane region" description="Helical" evidence="3">
    <location>
        <begin position="442"/>
        <end position="458"/>
    </location>
</feature>
<feature type="transmembrane region" description="Helical" evidence="3">
    <location>
        <begin position="605"/>
        <end position="623"/>
    </location>
</feature>
<feature type="transmembrane region" description="Helical" evidence="3">
    <location>
        <begin position="198"/>
        <end position="219"/>
    </location>
</feature>
<comment type="caution">
    <text evidence="4">The sequence shown here is derived from an EMBL/GenBank/DDBJ whole genome shotgun (WGS) entry which is preliminary data.</text>
</comment>
<feature type="transmembrane region" description="Helical" evidence="3">
    <location>
        <begin position="418"/>
        <end position="436"/>
    </location>
</feature>
<feature type="transmembrane region" description="Helical" evidence="3">
    <location>
        <begin position="388"/>
        <end position="409"/>
    </location>
</feature>
<keyword evidence="3" id="KW-0472">Membrane</keyword>
<feature type="transmembrane region" description="Helical" evidence="3">
    <location>
        <begin position="643"/>
        <end position="663"/>
    </location>
</feature>
<evidence type="ECO:0000313" key="5">
    <source>
        <dbReference type="Proteomes" id="UP000321532"/>
    </source>
</evidence>
<feature type="transmembrane region" description="Helical" evidence="3">
    <location>
        <begin position="735"/>
        <end position="753"/>
    </location>
</feature>
<feature type="region of interest" description="Disordered" evidence="2">
    <location>
        <begin position="78"/>
        <end position="112"/>
    </location>
</feature>
<gene>
    <name evidence="4" type="ORF">AAE02nite_03160</name>
</gene>
<feature type="transmembrane region" description="Helical" evidence="3">
    <location>
        <begin position="579"/>
        <end position="598"/>
    </location>
</feature>
<keyword evidence="1" id="KW-0175">Coiled coil</keyword>
<name>A0A512ASH1_9BACT</name>
<protein>
    <submittedName>
        <fullName evidence="4">Membrane protein</fullName>
    </submittedName>
</protein>
<feature type="transmembrane region" description="Helical" evidence="3">
    <location>
        <begin position="760"/>
        <end position="777"/>
    </location>
</feature>
<feature type="transmembrane region" description="Helical" evidence="3">
    <location>
        <begin position="536"/>
        <end position="559"/>
    </location>
</feature>
<keyword evidence="3" id="KW-0812">Transmembrane</keyword>
<feature type="transmembrane region" description="Helical" evidence="3">
    <location>
        <begin position="465"/>
        <end position="490"/>
    </location>
</feature>
<feature type="transmembrane region" description="Helical" evidence="3">
    <location>
        <begin position="300"/>
        <end position="317"/>
    </location>
</feature>
<dbReference type="EMBL" id="BJYS01000001">
    <property type="protein sequence ID" value="GEO02652.1"/>
    <property type="molecule type" value="Genomic_DNA"/>
</dbReference>
<feature type="transmembrane region" description="Helical" evidence="3">
    <location>
        <begin position="143"/>
        <end position="160"/>
    </location>
</feature>
<dbReference type="Proteomes" id="UP000321532">
    <property type="component" value="Unassembled WGS sequence"/>
</dbReference>
<evidence type="ECO:0000256" key="3">
    <source>
        <dbReference type="SAM" id="Phobius"/>
    </source>
</evidence>
<feature type="transmembrane region" description="Helical" evidence="3">
    <location>
        <begin position="361"/>
        <end position="382"/>
    </location>
</feature>